<name>A0A940P1G7_9ENTE</name>
<protein>
    <submittedName>
        <fullName evidence="1">DUF4809 family protein</fullName>
    </submittedName>
</protein>
<proteinExistence type="predicted"/>
<keyword evidence="2" id="KW-1185">Reference proteome</keyword>
<reference evidence="1" key="1">
    <citation type="submission" date="2020-12" db="EMBL/GenBank/DDBJ databases">
        <title>Vagococcus allomyrinae sp. nov. and Enterococcus lavae sp. nov., isolated from the larvae of Allomyrina dichotoma.</title>
        <authorList>
            <person name="Lee S.D."/>
        </authorList>
    </citation>
    <scope>NUCLEOTIDE SEQUENCE</scope>
    <source>
        <strain evidence="1">BWB3-3</strain>
    </source>
</reference>
<dbReference type="AlphaFoldDB" id="A0A940P1G7"/>
<comment type="caution">
    <text evidence="1">The sequence shown here is derived from an EMBL/GenBank/DDBJ whole genome shotgun (WGS) entry which is preliminary data.</text>
</comment>
<dbReference type="EMBL" id="JAEEGA010000001">
    <property type="protein sequence ID" value="MBP1039727.1"/>
    <property type="molecule type" value="Genomic_DNA"/>
</dbReference>
<dbReference type="RefSeq" id="WP_209524618.1">
    <property type="nucleotide sequence ID" value="NZ_JAEEGA010000001.1"/>
</dbReference>
<evidence type="ECO:0000313" key="2">
    <source>
        <dbReference type="Proteomes" id="UP000674938"/>
    </source>
</evidence>
<dbReference type="Proteomes" id="UP000674938">
    <property type="component" value="Unassembled WGS sequence"/>
</dbReference>
<sequence>MKTATITSTMDLTQGGCNACGPVESLLYSMELDQQTLALEELRVSSLVMAIVLHEGWSQAFKVEMIDEYMLYKKGDKEIKLVEDYNQLTYISSTDSITLADNYSDQAELFSQTNRVLTEMFEVAAINFIA</sequence>
<accession>A0A940P1G7</accession>
<dbReference type="Pfam" id="PF16067">
    <property type="entry name" value="DUF4809"/>
    <property type="match status" value="1"/>
</dbReference>
<dbReference type="InterPro" id="IPR032080">
    <property type="entry name" value="DUF4809"/>
</dbReference>
<organism evidence="1 2">
    <name type="scientific">Vagococcus allomyrinae</name>
    <dbReference type="NCBI Taxonomy" id="2794353"/>
    <lineage>
        <taxon>Bacteria</taxon>
        <taxon>Bacillati</taxon>
        <taxon>Bacillota</taxon>
        <taxon>Bacilli</taxon>
        <taxon>Lactobacillales</taxon>
        <taxon>Enterococcaceae</taxon>
        <taxon>Vagococcus</taxon>
    </lineage>
</organism>
<evidence type="ECO:0000313" key="1">
    <source>
        <dbReference type="EMBL" id="MBP1039727.1"/>
    </source>
</evidence>
<gene>
    <name evidence="1" type="ORF">I6N95_01770</name>
</gene>